<proteinExistence type="predicted"/>
<dbReference type="Pfam" id="PF09839">
    <property type="entry name" value="DUF2066"/>
    <property type="match status" value="1"/>
</dbReference>
<evidence type="ECO:0000313" key="3">
    <source>
        <dbReference type="Proteomes" id="UP001269819"/>
    </source>
</evidence>
<gene>
    <name evidence="2" type="ORF">RYS15_17345</name>
</gene>
<accession>A0ABU3W1P6</accession>
<organism evidence="2 3">
    <name type="scientific">Marinobacter xestospongiae</name>
    <dbReference type="NCBI Taxonomy" id="994319"/>
    <lineage>
        <taxon>Bacteria</taxon>
        <taxon>Pseudomonadati</taxon>
        <taxon>Pseudomonadota</taxon>
        <taxon>Gammaproteobacteria</taxon>
        <taxon>Pseudomonadales</taxon>
        <taxon>Marinobacteraceae</taxon>
        <taxon>Marinobacter</taxon>
    </lineage>
</organism>
<protein>
    <submittedName>
        <fullName evidence="2">DUF2066 domain-containing protein</fullName>
    </submittedName>
</protein>
<comment type="caution">
    <text evidence="2">The sequence shown here is derived from an EMBL/GenBank/DDBJ whole genome shotgun (WGS) entry which is preliminary data.</text>
</comment>
<dbReference type="Proteomes" id="UP001269819">
    <property type="component" value="Unassembled WGS sequence"/>
</dbReference>
<name>A0ABU3W1P6_9GAMM</name>
<keyword evidence="3" id="KW-1185">Reference proteome</keyword>
<dbReference type="EMBL" id="JAWIIJ010000014">
    <property type="protein sequence ID" value="MDV2080455.1"/>
    <property type="molecule type" value="Genomic_DNA"/>
</dbReference>
<dbReference type="InterPro" id="IPR018642">
    <property type="entry name" value="DUF2066"/>
</dbReference>
<reference evidence="2 3" key="1">
    <citation type="submission" date="2023-10" db="EMBL/GenBank/DDBJ databases">
        <title>Characteristics and mechanism of a salt-tolerant marine origin heterotrophic nitrifying- aerobic denitrifying bacteria Marinobacter xestospongiae HN1.</title>
        <authorList>
            <person name="Qi R."/>
        </authorList>
    </citation>
    <scope>NUCLEOTIDE SEQUENCE [LARGE SCALE GENOMIC DNA]</scope>
    <source>
        <strain evidence="2 3">HN1</strain>
    </source>
</reference>
<dbReference type="RefSeq" id="WP_316974860.1">
    <property type="nucleotide sequence ID" value="NZ_JAWIIJ010000014.1"/>
</dbReference>
<evidence type="ECO:0000256" key="1">
    <source>
        <dbReference type="SAM" id="MobiDB-lite"/>
    </source>
</evidence>
<evidence type="ECO:0000313" key="2">
    <source>
        <dbReference type="EMBL" id="MDV2080455.1"/>
    </source>
</evidence>
<feature type="region of interest" description="Disordered" evidence="1">
    <location>
        <begin position="379"/>
        <end position="400"/>
    </location>
</feature>
<sequence length="447" mass="47627">MPGHGLTHKTTTFPNTRWLRRLVPLLLALVWSSASAVTVEGLYAVEVPVAGSGQSQLEAGAREGLKQVLLRVSGHSSILQREELAPVLEQSESLLQTYQFLRGGGRGYRLRMTFGAVGVNQALSSIDAPVWGANRPLALAWVAVQQGGSRELVTQPRVNDDGEVTSGGRWYRAFQAAAARRGLPLAFPPEAWAGDRELLSEVWGQFLGELRSASEDLSHDLLASVRISRSGSGWQGAWVLDGRGLEESNRAIQAGSPEALAERMVGHWADLLASRYAVAAGEIADSPQVDIVLDNVERMTDYAAAKAALDGLTPVLKVGPVRVTPTRVVLRVAFSGELAQLREYMALDPRFVSEEATVMAAEDNAAEGIAATDDVAQTAGGQPTATAGGDVDGQAAAGEGDVAPPVFRYQSSALNPEDSEQAFESLYPILHYRWQRAPSAGGDAGQP</sequence>